<keyword evidence="1" id="KW-0472">Membrane</keyword>
<reference evidence="3 4" key="2">
    <citation type="submission" date="2024-05" db="EMBL/GenBank/DDBJ databases">
        <authorList>
            <person name="Chen Y."/>
            <person name="Shah S."/>
            <person name="Dougan E. K."/>
            <person name="Thang M."/>
            <person name="Chan C."/>
        </authorList>
    </citation>
    <scope>NUCLEOTIDE SEQUENCE [LARGE SCALE GENOMIC DNA]</scope>
</reference>
<keyword evidence="1" id="KW-1133">Transmembrane helix</keyword>
<keyword evidence="4" id="KW-1185">Reference proteome</keyword>
<evidence type="ECO:0000313" key="2">
    <source>
        <dbReference type="EMBL" id="CAI4009241.1"/>
    </source>
</evidence>
<keyword evidence="1" id="KW-0812">Transmembrane</keyword>
<reference evidence="2" key="1">
    <citation type="submission" date="2022-10" db="EMBL/GenBank/DDBJ databases">
        <authorList>
            <person name="Chen Y."/>
            <person name="Dougan E. K."/>
            <person name="Chan C."/>
            <person name="Rhodes N."/>
            <person name="Thang M."/>
        </authorList>
    </citation>
    <scope>NUCLEOTIDE SEQUENCE</scope>
</reference>
<evidence type="ECO:0000313" key="4">
    <source>
        <dbReference type="Proteomes" id="UP001152797"/>
    </source>
</evidence>
<feature type="transmembrane region" description="Helical" evidence="1">
    <location>
        <begin position="68"/>
        <end position="89"/>
    </location>
</feature>
<dbReference type="EMBL" id="CAMXCT030004470">
    <property type="protein sequence ID" value="CAL4796553.1"/>
    <property type="molecule type" value="Genomic_DNA"/>
</dbReference>
<proteinExistence type="predicted"/>
<evidence type="ECO:0000313" key="3">
    <source>
        <dbReference type="EMBL" id="CAL4796553.1"/>
    </source>
</evidence>
<accession>A0A9P1DGL7</accession>
<gene>
    <name evidence="2" type="ORF">C1SCF055_LOCUS34612</name>
</gene>
<organism evidence="2">
    <name type="scientific">Cladocopium goreaui</name>
    <dbReference type="NCBI Taxonomy" id="2562237"/>
    <lineage>
        <taxon>Eukaryota</taxon>
        <taxon>Sar</taxon>
        <taxon>Alveolata</taxon>
        <taxon>Dinophyceae</taxon>
        <taxon>Suessiales</taxon>
        <taxon>Symbiodiniaceae</taxon>
        <taxon>Cladocopium</taxon>
    </lineage>
</organism>
<comment type="caution">
    <text evidence="2">The sequence shown here is derived from an EMBL/GenBank/DDBJ whole genome shotgun (WGS) entry which is preliminary data.</text>
</comment>
<dbReference type="Proteomes" id="UP001152797">
    <property type="component" value="Unassembled WGS sequence"/>
</dbReference>
<protein>
    <submittedName>
        <fullName evidence="3">Sugar phosphate transporter domain-containing protein</fullName>
    </submittedName>
</protein>
<dbReference type="EMBL" id="CAMXCT010004470">
    <property type="protein sequence ID" value="CAI4009241.1"/>
    <property type="molecule type" value="Genomic_DNA"/>
</dbReference>
<sequence length="150" mass="16202">MRSAGPLSHQQSAAAMLYMLTEVHDDFSTIGQGGLFVGYFGFQTGMAFLMKQVLSKVQVAKDLFGVPAPFFVVSTQQTVSFCIILSILAGSRLIGRPLRIKKLELSRVGLVLALSLCFSLNTGFNLLAMSLIPLSLLMIIRACSPITTSL</sequence>
<dbReference type="EMBL" id="CAMXCT020004470">
    <property type="protein sequence ID" value="CAL1162616.1"/>
    <property type="molecule type" value="Genomic_DNA"/>
</dbReference>
<feature type="transmembrane region" description="Helical" evidence="1">
    <location>
        <begin position="110"/>
        <end position="140"/>
    </location>
</feature>
<feature type="non-terminal residue" evidence="2">
    <location>
        <position position="1"/>
    </location>
</feature>
<evidence type="ECO:0000256" key="1">
    <source>
        <dbReference type="SAM" id="Phobius"/>
    </source>
</evidence>
<name>A0A9P1DGL7_9DINO</name>
<dbReference type="AlphaFoldDB" id="A0A9P1DGL7"/>